<keyword evidence="4 6" id="KW-1133">Transmembrane helix</keyword>
<dbReference type="PANTHER" id="PTHR38459:SF1">
    <property type="entry name" value="PROPHAGE BACTOPRENOL-LINKED GLUCOSE TRANSLOCASE HOMOLOG"/>
    <property type="match status" value="1"/>
</dbReference>
<evidence type="ECO:0000256" key="6">
    <source>
        <dbReference type="SAM" id="Phobius"/>
    </source>
</evidence>
<sequence length="195" mass="21695">MGIGGGAVRRLRRVFVVNSALRRVPEPIRSLLIRHHESLKFLIVGGTCFLITTAINYALKLTILHDKPVTALTIATIIATVISYVLNREWSFRTRGGRVRSHEALLFFLVSGLAVGVNDVPLLIARYVLELRTPVVSLLTQEISDFTSGMILGTLLAMVFRLWAFRRFVFPTADARPRPERRAEVATVGADDEVA</sequence>
<evidence type="ECO:0000313" key="8">
    <source>
        <dbReference type="EMBL" id="GID13327.1"/>
    </source>
</evidence>
<dbReference type="PANTHER" id="PTHR38459">
    <property type="entry name" value="PROPHAGE BACTOPRENOL-LINKED GLUCOSE TRANSLOCASE HOMOLOG"/>
    <property type="match status" value="1"/>
</dbReference>
<dbReference type="InterPro" id="IPR007267">
    <property type="entry name" value="GtrA_DPMS_TM"/>
</dbReference>
<comment type="subcellular location">
    <subcellularLocation>
        <location evidence="1">Membrane</location>
        <topology evidence="1">Multi-pass membrane protein</topology>
    </subcellularLocation>
</comment>
<evidence type="ECO:0000256" key="2">
    <source>
        <dbReference type="ARBA" id="ARBA00009399"/>
    </source>
</evidence>
<evidence type="ECO:0000256" key="4">
    <source>
        <dbReference type="ARBA" id="ARBA00022989"/>
    </source>
</evidence>
<evidence type="ECO:0000259" key="7">
    <source>
        <dbReference type="Pfam" id="PF04138"/>
    </source>
</evidence>
<keyword evidence="9" id="KW-1185">Reference proteome</keyword>
<evidence type="ECO:0000256" key="3">
    <source>
        <dbReference type="ARBA" id="ARBA00022692"/>
    </source>
</evidence>
<feature type="domain" description="GtrA/DPMS transmembrane" evidence="7">
    <location>
        <begin position="40"/>
        <end position="170"/>
    </location>
</feature>
<gene>
    <name evidence="8" type="ORF">Aru02nite_42160</name>
</gene>
<dbReference type="Proteomes" id="UP000612808">
    <property type="component" value="Unassembled WGS sequence"/>
</dbReference>
<feature type="transmembrane region" description="Helical" evidence="6">
    <location>
        <begin position="69"/>
        <end position="86"/>
    </location>
</feature>
<protein>
    <submittedName>
        <fullName evidence="8">Sugar translocase</fullName>
    </submittedName>
</protein>
<dbReference type="Pfam" id="PF04138">
    <property type="entry name" value="GtrA_DPMS_TM"/>
    <property type="match status" value="1"/>
</dbReference>
<comment type="caution">
    <text evidence="8">The sequence shown here is derived from an EMBL/GenBank/DDBJ whole genome shotgun (WGS) entry which is preliminary data.</text>
</comment>
<organism evidence="8 9">
    <name type="scientific">Actinocatenispora rupis</name>
    <dbReference type="NCBI Taxonomy" id="519421"/>
    <lineage>
        <taxon>Bacteria</taxon>
        <taxon>Bacillati</taxon>
        <taxon>Actinomycetota</taxon>
        <taxon>Actinomycetes</taxon>
        <taxon>Micromonosporales</taxon>
        <taxon>Micromonosporaceae</taxon>
        <taxon>Actinocatenispora</taxon>
    </lineage>
</organism>
<reference evidence="8" key="1">
    <citation type="submission" date="2021-01" db="EMBL/GenBank/DDBJ databases">
        <title>Whole genome shotgun sequence of Actinocatenispora rupis NBRC 107355.</title>
        <authorList>
            <person name="Komaki H."/>
            <person name="Tamura T."/>
        </authorList>
    </citation>
    <scope>NUCLEOTIDE SEQUENCE</scope>
    <source>
        <strain evidence="8">NBRC 107355</strain>
    </source>
</reference>
<dbReference type="GO" id="GO:0000271">
    <property type="term" value="P:polysaccharide biosynthetic process"/>
    <property type="evidence" value="ECO:0007669"/>
    <property type="project" value="InterPro"/>
</dbReference>
<dbReference type="InterPro" id="IPR051401">
    <property type="entry name" value="GtrA_CellWall_Glycosyl"/>
</dbReference>
<evidence type="ECO:0000256" key="5">
    <source>
        <dbReference type="ARBA" id="ARBA00023136"/>
    </source>
</evidence>
<dbReference type="GO" id="GO:0005886">
    <property type="term" value="C:plasma membrane"/>
    <property type="evidence" value="ECO:0007669"/>
    <property type="project" value="TreeGrafter"/>
</dbReference>
<dbReference type="AlphaFoldDB" id="A0A8J3NDU5"/>
<keyword evidence="5 6" id="KW-0472">Membrane</keyword>
<evidence type="ECO:0000256" key="1">
    <source>
        <dbReference type="ARBA" id="ARBA00004141"/>
    </source>
</evidence>
<evidence type="ECO:0000313" key="9">
    <source>
        <dbReference type="Proteomes" id="UP000612808"/>
    </source>
</evidence>
<comment type="similarity">
    <text evidence="2">Belongs to the GtrA family.</text>
</comment>
<name>A0A8J3NDU5_9ACTN</name>
<feature type="transmembrane region" description="Helical" evidence="6">
    <location>
        <begin position="39"/>
        <end position="57"/>
    </location>
</feature>
<keyword evidence="3 6" id="KW-0812">Transmembrane</keyword>
<feature type="transmembrane region" description="Helical" evidence="6">
    <location>
        <begin position="149"/>
        <end position="169"/>
    </location>
</feature>
<proteinExistence type="inferred from homology"/>
<accession>A0A8J3NDU5</accession>
<dbReference type="EMBL" id="BOMB01000023">
    <property type="protein sequence ID" value="GID13327.1"/>
    <property type="molecule type" value="Genomic_DNA"/>
</dbReference>
<feature type="transmembrane region" description="Helical" evidence="6">
    <location>
        <begin position="106"/>
        <end position="129"/>
    </location>
</feature>